<organism evidence="2">
    <name type="scientific">Proteinivorax hydrogeniformans</name>
    <dbReference type="NCBI Taxonomy" id="1826727"/>
    <lineage>
        <taxon>Bacteria</taxon>
        <taxon>Bacillati</taxon>
        <taxon>Bacillota</taxon>
        <taxon>Clostridia</taxon>
        <taxon>Eubacteriales</taxon>
        <taxon>Proteinivoracaceae</taxon>
        <taxon>Proteinivorax</taxon>
    </lineage>
</organism>
<sequence length="124" mass="14078">MNKGLRTSWNIIKILLVNVLAVFVYSLVAGFTIGIYFIARAAQRGTFYEQMLIELISKNVALSVIFGGIISFFIYKWLMKRRGRNLYEVCRFNKISWQKSVASFLAGMGCVSLSLVLLKLVTII</sequence>
<dbReference type="RefSeq" id="WP_353892402.1">
    <property type="nucleotide sequence ID" value="NZ_CP159485.1"/>
</dbReference>
<keyword evidence="1" id="KW-1133">Transmembrane helix</keyword>
<keyword evidence="1" id="KW-0472">Membrane</keyword>
<name>A0AAU8HQK9_9FIRM</name>
<dbReference type="EMBL" id="CP159485">
    <property type="protein sequence ID" value="XCI27825.1"/>
    <property type="molecule type" value="Genomic_DNA"/>
</dbReference>
<evidence type="ECO:0000313" key="2">
    <source>
        <dbReference type="EMBL" id="XCI27825.1"/>
    </source>
</evidence>
<gene>
    <name evidence="2" type="ORF">PRVXH_001749</name>
</gene>
<reference evidence="2" key="1">
    <citation type="journal article" date="2018" name="Antonie Van Leeuwenhoek">
        <title>Proteinivorax hydrogeniformans sp. nov., an anaerobic, haloalkaliphilic bacterium fermenting proteinaceous compounds with high hydrogen production.</title>
        <authorList>
            <person name="Boltyanskaya Y."/>
            <person name="Detkova E."/>
            <person name="Pimenov N."/>
            <person name="Kevbrin V."/>
        </authorList>
    </citation>
    <scope>NUCLEOTIDE SEQUENCE</scope>
    <source>
        <strain evidence="2">Z-710</strain>
    </source>
</reference>
<evidence type="ECO:0000256" key="1">
    <source>
        <dbReference type="SAM" id="Phobius"/>
    </source>
</evidence>
<feature type="transmembrane region" description="Helical" evidence="1">
    <location>
        <begin position="100"/>
        <end position="121"/>
    </location>
</feature>
<feature type="transmembrane region" description="Helical" evidence="1">
    <location>
        <begin position="12"/>
        <end position="39"/>
    </location>
</feature>
<dbReference type="AlphaFoldDB" id="A0AAU8HQK9"/>
<keyword evidence="1" id="KW-0812">Transmembrane</keyword>
<proteinExistence type="predicted"/>
<feature type="transmembrane region" description="Helical" evidence="1">
    <location>
        <begin position="59"/>
        <end position="79"/>
    </location>
</feature>
<reference evidence="2" key="2">
    <citation type="submission" date="2024-06" db="EMBL/GenBank/DDBJ databases">
        <authorList>
            <person name="Petrova K.O."/>
            <person name="Toshchakov S.V."/>
            <person name="Boltjanskaja Y.V."/>
            <person name="Kevbrin V.V."/>
        </authorList>
    </citation>
    <scope>NUCLEOTIDE SEQUENCE</scope>
    <source>
        <strain evidence="2">Z-710</strain>
    </source>
</reference>
<accession>A0AAU8HQK9</accession>
<protein>
    <recommendedName>
        <fullName evidence="3">FtsX-like permease family protein</fullName>
    </recommendedName>
</protein>
<evidence type="ECO:0008006" key="3">
    <source>
        <dbReference type="Google" id="ProtNLM"/>
    </source>
</evidence>